<accession>A0A5B7CSS8</accession>
<gene>
    <name evidence="1" type="ORF">E2C01_003160</name>
</gene>
<sequence>MRQSRPFISYSISESVKLASTEPPQGGDTRQQVNEAVSGDVRCSHIQLLHSGLFPLGGHYLVVLQT</sequence>
<comment type="caution">
    <text evidence="1">The sequence shown here is derived from an EMBL/GenBank/DDBJ whole genome shotgun (WGS) entry which is preliminary data.</text>
</comment>
<keyword evidence="2" id="KW-1185">Reference proteome</keyword>
<dbReference type="AlphaFoldDB" id="A0A5B7CSS8"/>
<organism evidence="1 2">
    <name type="scientific">Portunus trituberculatus</name>
    <name type="common">Swimming crab</name>
    <name type="synonym">Neptunus trituberculatus</name>
    <dbReference type="NCBI Taxonomy" id="210409"/>
    <lineage>
        <taxon>Eukaryota</taxon>
        <taxon>Metazoa</taxon>
        <taxon>Ecdysozoa</taxon>
        <taxon>Arthropoda</taxon>
        <taxon>Crustacea</taxon>
        <taxon>Multicrustacea</taxon>
        <taxon>Malacostraca</taxon>
        <taxon>Eumalacostraca</taxon>
        <taxon>Eucarida</taxon>
        <taxon>Decapoda</taxon>
        <taxon>Pleocyemata</taxon>
        <taxon>Brachyura</taxon>
        <taxon>Eubrachyura</taxon>
        <taxon>Portunoidea</taxon>
        <taxon>Portunidae</taxon>
        <taxon>Portuninae</taxon>
        <taxon>Portunus</taxon>
    </lineage>
</organism>
<evidence type="ECO:0000313" key="1">
    <source>
        <dbReference type="EMBL" id="MPC10523.1"/>
    </source>
</evidence>
<name>A0A5B7CSS8_PORTR</name>
<evidence type="ECO:0000313" key="2">
    <source>
        <dbReference type="Proteomes" id="UP000324222"/>
    </source>
</evidence>
<dbReference type="EMBL" id="VSRR010000121">
    <property type="protein sequence ID" value="MPC10523.1"/>
    <property type="molecule type" value="Genomic_DNA"/>
</dbReference>
<proteinExistence type="predicted"/>
<reference evidence="1 2" key="1">
    <citation type="submission" date="2019-05" db="EMBL/GenBank/DDBJ databases">
        <title>Another draft genome of Portunus trituberculatus and its Hox gene families provides insights of decapod evolution.</title>
        <authorList>
            <person name="Jeong J.-H."/>
            <person name="Song I."/>
            <person name="Kim S."/>
            <person name="Choi T."/>
            <person name="Kim D."/>
            <person name="Ryu S."/>
            <person name="Kim W."/>
        </authorList>
    </citation>
    <scope>NUCLEOTIDE SEQUENCE [LARGE SCALE GENOMIC DNA]</scope>
    <source>
        <tissue evidence="1">Muscle</tissue>
    </source>
</reference>
<protein>
    <submittedName>
        <fullName evidence="1">Uncharacterized protein</fullName>
    </submittedName>
</protein>
<dbReference type="Proteomes" id="UP000324222">
    <property type="component" value="Unassembled WGS sequence"/>
</dbReference>